<sequence length="230" mass="26368">MTIVTGRIIRRLRYLSRKRCAEPAPVRPFLSSSLTARLYRYRIPAAIVKAIKSTDRADDMIGAGVACAPPINPIGFSTKRLSNKLVLSVRDPPLSNYRRDFYQLINRERHSWRFRDSFGTDKFIGRKPSFDNGAVWRVAEKKIDKNDVVSLKNGYATRERFRATIFNDFERRPTPKESFESLRTASQEKGFSKATVYRWFYESRRGRVTLADEKSGSVFTAATEGNVLAV</sequence>
<protein>
    <recommendedName>
        <fullName evidence="3">Mos1 transposase HTH domain-containing protein</fullName>
    </recommendedName>
</protein>
<accession>A0A4C1URQ4</accession>
<dbReference type="AlphaFoldDB" id="A0A4C1URQ4"/>
<dbReference type="Proteomes" id="UP000299102">
    <property type="component" value="Unassembled WGS sequence"/>
</dbReference>
<dbReference type="EMBL" id="BGZK01000209">
    <property type="protein sequence ID" value="GBP28656.1"/>
    <property type="molecule type" value="Genomic_DNA"/>
</dbReference>
<comment type="caution">
    <text evidence="1">The sequence shown here is derived from an EMBL/GenBank/DDBJ whole genome shotgun (WGS) entry which is preliminary data.</text>
</comment>
<gene>
    <name evidence="1" type="ORF">EVAR_85855_1</name>
</gene>
<name>A0A4C1URQ4_EUMVA</name>
<proteinExistence type="predicted"/>
<evidence type="ECO:0008006" key="3">
    <source>
        <dbReference type="Google" id="ProtNLM"/>
    </source>
</evidence>
<keyword evidence="2" id="KW-1185">Reference proteome</keyword>
<evidence type="ECO:0000313" key="1">
    <source>
        <dbReference type="EMBL" id="GBP28656.1"/>
    </source>
</evidence>
<organism evidence="1 2">
    <name type="scientific">Eumeta variegata</name>
    <name type="common">Bagworm moth</name>
    <name type="synonym">Eumeta japonica</name>
    <dbReference type="NCBI Taxonomy" id="151549"/>
    <lineage>
        <taxon>Eukaryota</taxon>
        <taxon>Metazoa</taxon>
        <taxon>Ecdysozoa</taxon>
        <taxon>Arthropoda</taxon>
        <taxon>Hexapoda</taxon>
        <taxon>Insecta</taxon>
        <taxon>Pterygota</taxon>
        <taxon>Neoptera</taxon>
        <taxon>Endopterygota</taxon>
        <taxon>Lepidoptera</taxon>
        <taxon>Glossata</taxon>
        <taxon>Ditrysia</taxon>
        <taxon>Tineoidea</taxon>
        <taxon>Psychidae</taxon>
        <taxon>Oiketicinae</taxon>
        <taxon>Eumeta</taxon>
    </lineage>
</organism>
<reference evidence="1 2" key="1">
    <citation type="journal article" date="2019" name="Commun. Biol.">
        <title>The bagworm genome reveals a unique fibroin gene that provides high tensile strength.</title>
        <authorList>
            <person name="Kono N."/>
            <person name="Nakamura H."/>
            <person name="Ohtoshi R."/>
            <person name="Tomita M."/>
            <person name="Numata K."/>
            <person name="Arakawa K."/>
        </authorList>
    </citation>
    <scope>NUCLEOTIDE SEQUENCE [LARGE SCALE GENOMIC DNA]</scope>
</reference>
<evidence type="ECO:0000313" key="2">
    <source>
        <dbReference type="Proteomes" id="UP000299102"/>
    </source>
</evidence>